<feature type="region of interest" description="Disordered" evidence="1">
    <location>
        <begin position="1"/>
        <end position="33"/>
    </location>
</feature>
<evidence type="ECO:0000313" key="3">
    <source>
        <dbReference type="Proteomes" id="UP000053105"/>
    </source>
</evidence>
<feature type="compositionally biased region" description="Polar residues" evidence="1">
    <location>
        <begin position="1"/>
        <end position="30"/>
    </location>
</feature>
<evidence type="ECO:0000313" key="2">
    <source>
        <dbReference type="EMBL" id="KOX76763.1"/>
    </source>
</evidence>
<dbReference type="AlphaFoldDB" id="A0A0M9A683"/>
<dbReference type="EMBL" id="KQ435741">
    <property type="protein sequence ID" value="KOX76763.1"/>
    <property type="molecule type" value="Genomic_DNA"/>
</dbReference>
<name>A0A0M9A683_9HYME</name>
<reference evidence="2 3" key="1">
    <citation type="submission" date="2015-07" db="EMBL/GenBank/DDBJ databases">
        <title>The genome of Melipona quadrifasciata.</title>
        <authorList>
            <person name="Pan H."/>
            <person name="Kapheim K."/>
        </authorList>
    </citation>
    <scope>NUCLEOTIDE SEQUENCE [LARGE SCALE GENOMIC DNA]</scope>
    <source>
        <strain evidence="2">0111107301</strain>
        <tissue evidence="2">Whole body</tissue>
    </source>
</reference>
<organism evidence="2 3">
    <name type="scientific">Melipona quadrifasciata</name>
    <dbReference type="NCBI Taxonomy" id="166423"/>
    <lineage>
        <taxon>Eukaryota</taxon>
        <taxon>Metazoa</taxon>
        <taxon>Ecdysozoa</taxon>
        <taxon>Arthropoda</taxon>
        <taxon>Hexapoda</taxon>
        <taxon>Insecta</taxon>
        <taxon>Pterygota</taxon>
        <taxon>Neoptera</taxon>
        <taxon>Endopterygota</taxon>
        <taxon>Hymenoptera</taxon>
        <taxon>Apocrita</taxon>
        <taxon>Aculeata</taxon>
        <taxon>Apoidea</taxon>
        <taxon>Anthophila</taxon>
        <taxon>Apidae</taxon>
        <taxon>Melipona</taxon>
    </lineage>
</organism>
<dbReference type="Proteomes" id="UP000053105">
    <property type="component" value="Unassembled WGS sequence"/>
</dbReference>
<keyword evidence="3" id="KW-1185">Reference proteome</keyword>
<protein>
    <submittedName>
        <fullName evidence="2">Uncharacterized protein</fullName>
    </submittedName>
</protein>
<evidence type="ECO:0000256" key="1">
    <source>
        <dbReference type="SAM" id="MobiDB-lite"/>
    </source>
</evidence>
<accession>A0A0M9A683</accession>
<proteinExistence type="predicted"/>
<sequence>MWANYFRSTFSPANTRKQVQNETPRNSTNPPLLEERSCAAIGANDLLVAEPRHVCTELISVWSSIDSGLARLN</sequence>
<gene>
    <name evidence="2" type="ORF">WN51_11187</name>
</gene>